<dbReference type="Gene3D" id="3.40.605.10">
    <property type="entry name" value="Aldehyde Dehydrogenase, Chain A, domain 1"/>
    <property type="match status" value="1"/>
</dbReference>
<dbReference type="SUPFAM" id="SSF53720">
    <property type="entry name" value="ALDH-like"/>
    <property type="match status" value="1"/>
</dbReference>
<dbReference type="GO" id="GO:0016491">
    <property type="term" value="F:oxidoreductase activity"/>
    <property type="evidence" value="ECO:0007669"/>
    <property type="project" value="InterPro"/>
</dbReference>
<evidence type="ECO:0000313" key="3">
    <source>
        <dbReference type="Proteomes" id="UP001168821"/>
    </source>
</evidence>
<accession>A0AA38HKR3</accession>
<dbReference type="AlphaFoldDB" id="A0AA38HKR3"/>
<dbReference type="PANTHER" id="PTHR11699">
    <property type="entry name" value="ALDEHYDE DEHYDROGENASE-RELATED"/>
    <property type="match status" value="1"/>
</dbReference>
<dbReference type="InterPro" id="IPR016161">
    <property type="entry name" value="Ald_DH/histidinol_DH"/>
</dbReference>
<keyword evidence="3" id="KW-1185">Reference proteome</keyword>
<organism evidence="2 3">
    <name type="scientific">Zophobas morio</name>
    <dbReference type="NCBI Taxonomy" id="2755281"/>
    <lineage>
        <taxon>Eukaryota</taxon>
        <taxon>Metazoa</taxon>
        <taxon>Ecdysozoa</taxon>
        <taxon>Arthropoda</taxon>
        <taxon>Hexapoda</taxon>
        <taxon>Insecta</taxon>
        <taxon>Pterygota</taxon>
        <taxon>Neoptera</taxon>
        <taxon>Endopterygota</taxon>
        <taxon>Coleoptera</taxon>
        <taxon>Polyphaga</taxon>
        <taxon>Cucujiformia</taxon>
        <taxon>Tenebrionidae</taxon>
        <taxon>Zophobas</taxon>
    </lineage>
</organism>
<feature type="domain" description="Aldehyde dehydrogenase" evidence="1">
    <location>
        <begin position="17"/>
        <end position="140"/>
    </location>
</feature>
<dbReference type="InterPro" id="IPR015590">
    <property type="entry name" value="Aldehyde_DH_dom"/>
</dbReference>
<reference evidence="2" key="1">
    <citation type="journal article" date="2023" name="G3 (Bethesda)">
        <title>Whole genome assemblies of Zophobas morio and Tenebrio molitor.</title>
        <authorList>
            <person name="Kaur S."/>
            <person name="Stinson S.A."/>
            <person name="diCenzo G.C."/>
        </authorList>
    </citation>
    <scope>NUCLEOTIDE SEQUENCE</scope>
    <source>
        <strain evidence="2">QUZm001</strain>
    </source>
</reference>
<evidence type="ECO:0000313" key="2">
    <source>
        <dbReference type="EMBL" id="KAJ3636406.1"/>
    </source>
</evidence>
<sequence length="143" mass="15569">MMRDLRAKVAIHDRKRSMRVDIVTARRCLEYFSGLSNTIALNGRLVDLLKGNFGYTRREPLGVIGAIGAWIYPIQGSVWKSTPALACGNSIIFKPAEDTPSTALKLAEIYLEAGLPPGCFNVVLGAAQTGQLHCQHKDIAEAT</sequence>
<comment type="caution">
    <text evidence="2">The sequence shown here is derived from an EMBL/GenBank/DDBJ whole genome shotgun (WGS) entry which is preliminary data.</text>
</comment>
<dbReference type="Pfam" id="PF00171">
    <property type="entry name" value="Aldedh"/>
    <property type="match status" value="1"/>
</dbReference>
<proteinExistence type="predicted"/>
<name>A0AA38HKR3_9CUCU</name>
<gene>
    <name evidence="2" type="ORF">Zmor_004215</name>
</gene>
<evidence type="ECO:0000259" key="1">
    <source>
        <dbReference type="Pfam" id="PF00171"/>
    </source>
</evidence>
<dbReference type="InterPro" id="IPR016162">
    <property type="entry name" value="Ald_DH_N"/>
</dbReference>
<protein>
    <recommendedName>
        <fullName evidence="1">Aldehyde dehydrogenase domain-containing protein</fullName>
    </recommendedName>
</protein>
<dbReference type="EMBL" id="JALNTZ010000133">
    <property type="protein sequence ID" value="KAJ3636406.1"/>
    <property type="molecule type" value="Genomic_DNA"/>
</dbReference>
<dbReference type="Proteomes" id="UP001168821">
    <property type="component" value="Unassembled WGS sequence"/>
</dbReference>